<comment type="caution">
    <text evidence="2">The sequence shown here is derived from an EMBL/GenBank/DDBJ whole genome shotgun (WGS) entry which is preliminary data.</text>
</comment>
<protein>
    <submittedName>
        <fullName evidence="2">Uncharacterized protein</fullName>
    </submittedName>
</protein>
<evidence type="ECO:0000256" key="1">
    <source>
        <dbReference type="SAM" id="Phobius"/>
    </source>
</evidence>
<keyword evidence="1" id="KW-1133">Transmembrane helix</keyword>
<keyword evidence="3" id="KW-1185">Reference proteome</keyword>
<keyword evidence="1" id="KW-0472">Membrane</keyword>
<sequence>MTLFSSTPVYGSNGNIKWYMTPLWLRLIAIVGYADIARRGVQLLLAHVAGHLSAGDDDIVSVDLRETLNAVTVFLLVYAVETTIGILFGWATTYHFGIRCVYEHHLPCLIWAVFLFRYYYNMCQEATTSDQLKEESKRLAVDLIQATMCCGFITQFSEVMDTSFTFHKPPFKESSRKIYQSLATAVTLLFDFSILHGFYTYIPLRWSGRLGAVSVCEIVCCLMLLMLLGLHFTYINELRRKIFAKGTTKSEKDKA</sequence>
<accession>A0A9N8D6H2</accession>
<feature type="transmembrane region" description="Helical" evidence="1">
    <location>
        <begin position="211"/>
        <end position="235"/>
    </location>
</feature>
<dbReference type="EMBL" id="CAICTM010000018">
    <property type="protein sequence ID" value="CAB9497357.1"/>
    <property type="molecule type" value="Genomic_DNA"/>
</dbReference>
<keyword evidence="1" id="KW-0812">Transmembrane</keyword>
<reference evidence="2" key="1">
    <citation type="submission" date="2020-06" db="EMBL/GenBank/DDBJ databases">
        <authorList>
            <consortium name="Plant Systems Biology data submission"/>
        </authorList>
    </citation>
    <scope>NUCLEOTIDE SEQUENCE</scope>
    <source>
        <strain evidence="2">D6</strain>
    </source>
</reference>
<name>A0A9N8D6H2_9STRA</name>
<dbReference type="AlphaFoldDB" id="A0A9N8D6H2"/>
<gene>
    <name evidence="2" type="ORF">SEMRO_18_G013080.1</name>
</gene>
<dbReference type="Proteomes" id="UP001153069">
    <property type="component" value="Unassembled WGS sequence"/>
</dbReference>
<feature type="transmembrane region" description="Helical" evidence="1">
    <location>
        <begin position="71"/>
        <end position="92"/>
    </location>
</feature>
<feature type="transmembrane region" description="Helical" evidence="1">
    <location>
        <begin position="178"/>
        <end position="199"/>
    </location>
</feature>
<evidence type="ECO:0000313" key="3">
    <source>
        <dbReference type="Proteomes" id="UP001153069"/>
    </source>
</evidence>
<proteinExistence type="predicted"/>
<feature type="transmembrane region" description="Helical" evidence="1">
    <location>
        <begin position="104"/>
        <end position="120"/>
    </location>
</feature>
<evidence type="ECO:0000313" key="2">
    <source>
        <dbReference type="EMBL" id="CAB9497357.1"/>
    </source>
</evidence>
<organism evidence="2 3">
    <name type="scientific">Seminavis robusta</name>
    <dbReference type="NCBI Taxonomy" id="568900"/>
    <lineage>
        <taxon>Eukaryota</taxon>
        <taxon>Sar</taxon>
        <taxon>Stramenopiles</taxon>
        <taxon>Ochrophyta</taxon>
        <taxon>Bacillariophyta</taxon>
        <taxon>Bacillariophyceae</taxon>
        <taxon>Bacillariophycidae</taxon>
        <taxon>Naviculales</taxon>
        <taxon>Naviculaceae</taxon>
        <taxon>Seminavis</taxon>
    </lineage>
</organism>